<sequence length="303" mass="33451">MTRIVLHAGMDKTGTTSVQTVMARNAARMRAGGVLYPVAGRYGGDVNHLALARSLTPDPPAIPTPLPPPPLDWEGSVEALHREIDAARPRVTFLSSEAFWIPDAFPIRALSRLAADLAPNRVEVLIFLRPAGSYLRSSYAQSVRGPQRSRLGFETHVRNMVARRMVDYAARIAEFRRVFGRDRVHVRRYTPRGPGTLRTVLDLLGAPDPANDPVAAHHANGQVSRAGLHLYRLANRARLPRRAIPWTLEPVDRAWKSAMAASEIARTLDARIDPSDPDDLRRLDADHPLPDEVLGVPPEGERG</sequence>
<dbReference type="Gene3D" id="3.40.50.300">
    <property type="entry name" value="P-loop containing nucleotide triphosphate hydrolases"/>
    <property type="match status" value="1"/>
</dbReference>
<dbReference type="Proteomes" id="UP000295701">
    <property type="component" value="Unassembled WGS sequence"/>
</dbReference>
<proteinExistence type="predicted"/>
<reference evidence="2 3" key="1">
    <citation type="submission" date="2019-03" db="EMBL/GenBank/DDBJ databases">
        <title>Primorskyibacter sp. SS33 isolated from sediments.</title>
        <authorList>
            <person name="Xunke S."/>
        </authorList>
    </citation>
    <scope>NUCLEOTIDE SEQUENCE [LARGE SCALE GENOMIC DNA]</scope>
    <source>
        <strain evidence="2 3">SS33</strain>
    </source>
</reference>
<comment type="caution">
    <text evidence="2">The sequence shown here is derived from an EMBL/GenBank/DDBJ whole genome shotgun (WGS) entry which is preliminary data.</text>
</comment>
<gene>
    <name evidence="2" type="ORF">E2L08_07210</name>
</gene>
<feature type="region of interest" description="Disordered" evidence="1">
    <location>
        <begin position="269"/>
        <end position="303"/>
    </location>
</feature>
<protein>
    <submittedName>
        <fullName evidence="2">Uncharacterized protein</fullName>
    </submittedName>
</protein>
<name>A0A4R6AFB8_9RHOB</name>
<evidence type="ECO:0000313" key="3">
    <source>
        <dbReference type="Proteomes" id="UP000295701"/>
    </source>
</evidence>
<evidence type="ECO:0000313" key="2">
    <source>
        <dbReference type="EMBL" id="TDL81118.1"/>
    </source>
</evidence>
<evidence type="ECO:0000256" key="1">
    <source>
        <dbReference type="SAM" id="MobiDB-lite"/>
    </source>
</evidence>
<keyword evidence="3" id="KW-1185">Reference proteome</keyword>
<feature type="compositionally biased region" description="Basic and acidic residues" evidence="1">
    <location>
        <begin position="269"/>
        <end position="290"/>
    </location>
</feature>
<dbReference type="OrthoDB" id="7540582at2"/>
<dbReference type="SUPFAM" id="SSF52540">
    <property type="entry name" value="P-loop containing nucleoside triphosphate hydrolases"/>
    <property type="match status" value="1"/>
</dbReference>
<dbReference type="InterPro" id="IPR027417">
    <property type="entry name" value="P-loop_NTPase"/>
</dbReference>
<dbReference type="RefSeq" id="WP_133396397.1">
    <property type="nucleotide sequence ID" value="NZ_SNAA01000006.1"/>
</dbReference>
<dbReference type="AlphaFoldDB" id="A0A4R6AFB8"/>
<dbReference type="EMBL" id="SNAA01000006">
    <property type="protein sequence ID" value="TDL81118.1"/>
    <property type="molecule type" value="Genomic_DNA"/>
</dbReference>
<accession>A0A4R6AFB8</accession>
<organism evidence="2 3">
    <name type="scientific">Palleronia sediminis</name>
    <dbReference type="NCBI Taxonomy" id="2547833"/>
    <lineage>
        <taxon>Bacteria</taxon>
        <taxon>Pseudomonadati</taxon>
        <taxon>Pseudomonadota</taxon>
        <taxon>Alphaproteobacteria</taxon>
        <taxon>Rhodobacterales</taxon>
        <taxon>Roseobacteraceae</taxon>
        <taxon>Palleronia</taxon>
    </lineage>
</organism>